<accession>A0A815PG18</accession>
<evidence type="ECO:0000256" key="1">
    <source>
        <dbReference type="SAM" id="MobiDB-lite"/>
    </source>
</evidence>
<dbReference type="Proteomes" id="UP000663860">
    <property type="component" value="Unassembled WGS sequence"/>
</dbReference>
<name>A0A815PG18_9BILA</name>
<dbReference type="AlphaFoldDB" id="A0A815PG18"/>
<dbReference type="EMBL" id="CAJNOE010001757">
    <property type="protein sequence ID" value="CAF1448408.1"/>
    <property type="molecule type" value="Genomic_DNA"/>
</dbReference>
<sequence>SSTTRIPSSSCTTATCTQACFVSPFDACKSSPSVVGNIGEKKSSKRLTKSVISNALSPQPVLTPVDNKPQHECNTTKCGTPLANRLSKRKITSSSVTDMKNNGKPAKANSCGGSASSITSKKRRR</sequence>
<feature type="region of interest" description="Disordered" evidence="1">
    <location>
        <begin position="59"/>
        <end position="125"/>
    </location>
</feature>
<proteinExistence type="predicted"/>
<evidence type="ECO:0000313" key="3">
    <source>
        <dbReference type="Proteomes" id="UP000663860"/>
    </source>
</evidence>
<organism evidence="2 3">
    <name type="scientific">Adineta steineri</name>
    <dbReference type="NCBI Taxonomy" id="433720"/>
    <lineage>
        <taxon>Eukaryota</taxon>
        <taxon>Metazoa</taxon>
        <taxon>Spiralia</taxon>
        <taxon>Gnathifera</taxon>
        <taxon>Rotifera</taxon>
        <taxon>Eurotatoria</taxon>
        <taxon>Bdelloidea</taxon>
        <taxon>Adinetida</taxon>
        <taxon>Adinetidae</taxon>
        <taxon>Adineta</taxon>
    </lineage>
</organism>
<evidence type="ECO:0000313" key="2">
    <source>
        <dbReference type="EMBL" id="CAF1448408.1"/>
    </source>
</evidence>
<comment type="caution">
    <text evidence="2">The sequence shown here is derived from an EMBL/GenBank/DDBJ whole genome shotgun (WGS) entry which is preliminary data.</text>
</comment>
<reference evidence="2" key="1">
    <citation type="submission" date="2021-02" db="EMBL/GenBank/DDBJ databases">
        <authorList>
            <person name="Nowell W R."/>
        </authorList>
    </citation>
    <scope>NUCLEOTIDE SEQUENCE</scope>
</reference>
<gene>
    <name evidence="2" type="ORF">IZO911_LOCUS42216</name>
</gene>
<protein>
    <submittedName>
        <fullName evidence="2">Uncharacterized protein</fullName>
    </submittedName>
</protein>
<feature type="non-terminal residue" evidence="2">
    <location>
        <position position="1"/>
    </location>
</feature>